<dbReference type="SUPFAM" id="SSF52096">
    <property type="entry name" value="ClpP/crotonase"/>
    <property type="match status" value="1"/>
</dbReference>
<dbReference type="SMART" id="SM00245">
    <property type="entry name" value="TSPc"/>
    <property type="match status" value="1"/>
</dbReference>
<evidence type="ECO:0000313" key="3">
    <source>
        <dbReference type="EMBL" id="GEP46370.1"/>
    </source>
</evidence>
<dbReference type="PANTHER" id="PTHR32060:SF30">
    <property type="entry name" value="CARBOXY-TERMINAL PROCESSING PROTEASE CTPA"/>
    <property type="match status" value="1"/>
</dbReference>
<reference evidence="3 4" key="1">
    <citation type="submission" date="2019-07" db="EMBL/GenBank/DDBJ databases">
        <title>Whole genome shotgun sequence of Brevifollis gellanilyticus NBRC 108608.</title>
        <authorList>
            <person name="Hosoyama A."/>
            <person name="Uohara A."/>
            <person name="Ohji S."/>
            <person name="Ichikawa N."/>
        </authorList>
    </citation>
    <scope>NUCLEOTIDE SEQUENCE [LARGE SCALE GENOMIC DNA]</scope>
    <source>
        <strain evidence="3 4">NBRC 108608</strain>
    </source>
</reference>
<dbReference type="InterPro" id="IPR005151">
    <property type="entry name" value="Tail-specific_protease"/>
</dbReference>
<evidence type="ECO:0000256" key="1">
    <source>
        <dbReference type="SAM" id="SignalP"/>
    </source>
</evidence>
<dbReference type="AlphaFoldDB" id="A0A512MI12"/>
<evidence type="ECO:0000313" key="4">
    <source>
        <dbReference type="Proteomes" id="UP000321577"/>
    </source>
</evidence>
<dbReference type="Proteomes" id="UP000321577">
    <property type="component" value="Unassembled WGS sequence"/>
</dbReference>
<dbReference type="Gene3D" id="3.90.226.10">
    <property type="entry name" value="2-enoyl-CoA Hydratase, Chain A, domain 1"/>
    <property type="match status" value="1"/>
</dbReference>
<dbReference type="GO" id="GO:0004175">
    <property type="term" value="F:endopeptidase activity"/>
    <property type="evidence" value="ECO:0007669"/>
    <property type="project" value="TreeGrafter"/>
</dbReference>
<feature type="chain" id="PRO_5021841290" description="Tail specific protease domain-containing protein" evidence="1">
    <location>
        <begin position="25"/>
        <end position="372"/>
    </location>
</feature>
<dbReference type="EMBL" id="BKAG01000092">
    <property type="protein sequence ID" value="GEP46370.1"/>
    <property type="molecule type" value="Genomic_DNA"/>
</dbReference>
<dbReference type="GO" id="GO:0030288">
    <property type="term" value="C:outer membrane-bounded periplasmic space"/>
    <property type="evidence" value="ECO:0007669"/>
    <property type="project" value="TreeGrafter"/>
</dbReference>
<dbReference type="PANTHER" id="PTHR32060">
    <property type="entry name" value="TAIL-SPECIFIC PROTEASE"/>
    <property type="match status" value="1"/>
</dbReference>
<dbReference type="GO" id="GO:0008236">
    <property type="term" value="F:serine-type peptidase activity"/>
    <property type="evidence" value="ECO:0007669"/>
    <property type="project" value="InterPro"/>
</dbReference>
<dbReference type="CDD" id="cd06567">
    <property type="entry name" value="Peptidase_S41"/>
    <property type="match status" value="1"/>
</dbReference>
<dbReference type="GO" id="GO:0007165">
    <property type="term" value="P:signal transduction"/>
    <property type="evidence" value="ECO:0007669"/>
    <property type="project" value="TreeGrafter"/>
</dbReference>
<keyword evidence="1" id="KW-0732">Signal</keyword>
<proteinExistence type="predicted"/>
<organism evidence="3 4">
    <name type="scientific">Brevifollis gellanilyticus</name>
    <dbReference type="NCBI Taxonomy" id="748831"/>
    <lineage>
        <taxon>Bacteria</taxon>
        <taxon>Pseudomonadati</taxon>
        <taxon>Verrucomicrobiota</taxon>
        <taxon>Verrucomicrobiia</taxon>
        <taxon>Verrucomicrobiales</taxon>
        <taxon>Verrucomicrobiaceae</taxon>
    </lineage>
</organism>
<dbReference type="GO" id="GO:0006508">
    <property type="term" value="P:proteolysis"/>
    <property type="evidence" value="ECO:0007669"/>
    <property type="project" value="InterPro"/>
</dbReference>
<comment type="caution">
    <text evidence="3">The sequence shown here is derived from an EMBL/GenBank/DDBJ whole genome shotgun (WGS) entry which is preliminary data.</text>
</comment>
<gene>
    <name evidence="3" type="ORF">BGE01nite_56610</name>
</gene>
<evidence type="ECO:0000259" key="2">
    <source>
        <dbReference type="SMART" id="SM00245"/>
    </source>
</evidence>
<dbReference type="InterPro" id="IPR029045">
    <property type="entry name" value="ClpP/crotonase-like_dom_sf"/>
</dbReference>
<name>A0A512MI12_9BACT</name>
<dbReference type="RefSeq" id="WP_146856176.1">
    <property type="nucleotide sequence ID" value="NZ_BKAG01000092.1"/>
</dbReference>
<keyword evidence="4" id="KW-1185">Reference proteome</keyword>
<dbReference type="OrthoDB" id="183613at2"/>
<feature type="domain" description="Tail specific protease" evidence="2">
    <location>
        <begin position="76"/>
        <end position="265"/>
    </location>
</feature>
<protein>
    <recommendedName>
        <fullName evidence="2">Tail specific protease domain-containing protein</fullName>
    </recommendedName>
</protein>
<dbReference type="Pfam" id="PF03572">
    <property type="entry name" value="Peptidase_S41"/>
    <property type="match status" value="1"/>
</dbReference>
<sequence>MNLCPWIALAAALPALLQAEADTAAPVKIEGISQAAVQNAFQILRSEYIRSGDLNFDELNRAALQGLLERLDLGAGLVRKIEAQRPDIPTGVIAEKLTPEIAFLRPQSFAPEEATQLLTKLREFAEAKVPNLILDLRSGAAPGDFEIAASMLEGFLPEGEVMFKLKQVGRESAQLFISHAKPLWTSPLLVLVDEDTSNLGEALAAVLQQRKQAIVLGSRTRGATVRYETRPLDDVWLMRYARAEMLLPDDTSLFEKGIRPDFSIDLPAGAKLALFSQDKRPQLKQTIFDQSRPRYNEAALVARKNPELEEYIRRSTGGPANMADSNTQAHDAVLQRAVDILVTRAHLDAVDLHWDARPGEAPPTVRKATRAP</sequence>
<accession>A0A512MI12</accession>
<feature type="signal peptide" evidence="1">
    <location>
        <begin position="1"/>
        <end position="24"/>
    </location>
</feature>